<dbReference type="PANTHER" id="PTHR39323">
    <property type="entry name" value="BLR1149 PROTEIN"/>
    <property type="match status" value="1"/>
</dbReference>
<dbReference type="GO" id="GO:0016874">
    <property type="term" value="F:ligase activity"/>
    <property type="evidence" value="ECO:0007669"/>
    <property type="project" value="UniProtKB-KW"/>
</dbReference>
<accession>A0ABR8ULC1</accession>
<evidence type="ECO:0000313" key="2">
    <source>
        <dbReference type="Proteomes" id="UP000647183"/>
    </source>
</evidence>
<evidence type="ECO:0000313" key="1">
    <source>
        <dbReference type="EMBL" id="MBD7988823.1"/>
    </source>
</evidence>
<keyword evidence="1" id="KW-0540">Nuclease</keyword>
<keyword evidence="1" id="KW-0378">Hydrolase</keyword>
<dbReference type="PIRSF" id="PIRSF000887">
    <property type="entry name" value="Pesterase_MJ0037"/>
    <property type="match status" value="1"/>
</dbReference>
<gene>
    <name evidence="1" type="primary">pdeM</name>
    <name evidence="1" type="ORF">H9645_12365</name>
</gene>
<dbReference type="Proteomes" id="UP000647183">
    <property type="component" value="Unassembled WGS sequence"/>
</dbReference>
<dbReference type="Gene3D" id="3.60.21.10">
    <property type="match status" value="1"/>
</dbReference>
<comment type="caution">
    <text evidence="1">The sequence shown here is derived from an EMBL/GenBank/DDBJ whole genome shotgun (WGS) entry which is preliminary data.</text>
</comment>
<dbReference type="NCBIfam" id="TIGR04123">
    <property type="entry name" value="P_estr_lig_assc"/>
    <property type="match status" value="1"/>
</dbReference>
<dbReference type="PANTHER" id="PTHR39323:SF1">
    <property type="entry name" value="BLR1149 PROTEIN"/>
    <property type="match status" value="1"/>
</dbReference>
<dbReference type="SUPFAM" id="SSF56300">
    <property type="entry name" value="Metallo-dependent phosphatases"/>
    <property type="match status" value="1"/>
</dbReference>
<proteinExistence type="predicted"/>
<name>A0ABR8ULC1_9GAMM</name>
<keyword evidence="1" id="KW-0436">Ligase</keyword>
<organism evidence="1 2">
    <name type="scientific">Luteimonas colneyensis</name>
    <dbReference type="NCBI Taxonomy" id="2762230"/>
    <lineage>
        <taxon>Bacteria</taxon>
        <taxon>Pseudomonadati</taxon>
        <taxon>Pseudomonadota</taxon>
        <taxon>Gammaproteobacteria</taxon>
        <taxon>Lysobacterales</taxon>
        <taxon>Lysobacteraceae</taxon>
        <taxon>Luteimonas</taxon>
    </lineage>
</organism>
<dbReference type="RefSeq" id="WP_191729984.1">
    <property type="nucleotide sequence ID" value="NZ_JACSQJ010000007.1"/>
</dbReference>
<dbReference type="InterPro" id="IPR024173">
    <property type="entry name" value="Pesterase_MJ0037-like"/>
</dbReference>
<dbReference type="GO" id="GO:0016787">
    <property type="term" value="F:hydrolase activity"/>
    <property type="evidence" value="ECO:0007669"/>
    <property type="project" value="UniProtKB-KW"/>
</dbReference>
<keyword evidence="1" id="KW-0255">Endonuclease</keyword>
<dbReference type="EC" id="3.1.-.-" evidence="1"/>
<dbReference type="InterPro" id="IPR026336">
    <property type="entry name" value="PdeM-like"/>
</dbReference>
<dbReference type="InterPro" id="IPR029052">
    <property type="entry name" value="Metallo-depent_PP-like"/>
</dbReference>
<dbReference type="GO" id="GO:0004519">
    <property type="term" value="F:endonuclease activity"/>
    <property type="evidence" value="ECO:0007669"/>
    <property type="project" value="UniProtKB-KW"/>
</dbReference>
<protein>
    <submittedName>
        <fullName evidence="1">Ligase-associated DNA damage response endonuclease PdeM</fullName>
        <ecNumber evidence="1">3.1.-.-</ecNumber>
    </submittedName>
</protein>
<reference evidence="1 2" key="1">
    <citation type="submission" date="2020-08" db="EMBL/GenBank/DDBJ databases">
        <title>A Genomic Blueprint of the Chicken Gut Microbiome.</title>
        <authorList>
            <person name="Gilroy R."/>
            <person name="Ravi A."/>
            <person name="Getino M."/>
            <person name="Pursley I."/>
            <person name="Horton D.L."/>
            <person name="Alikhan N.-F."/>
            <person name="Baker D."/>
            <person name="Gharbi K."/>
            <person name="Hall N."/>
            <person name="Watson M."/>
            <person name="Adriaenssens E.M."/>
            <person name="Foster-Nyarko E."/>
            <person name="Jarju S."/>
            <person name="Secka A."/>
            <person name="Antonio M."/>
            <person name="Oren A."/>
            <person name="Chaudhuri R."/>
            <person name="La Ragione R.M."/>
            <person name="Hildebrand F."/>
            <person name="Pallen M.J."/>
        </authorList>
    </citation>
    <scope>NUCLEOTIDE SEQUENCE [LARGE SCALE GENOMIC DNA]</scope>
    <source>
        <strain evidence="1 2">Sa2BVA3</strain>
    </source>
</reference>
<sequence>MPAVLDLLLAGEPMRLLADRALYWPARGRLLIADLHLGKGDILRAAGIAVPSGGTRHDLDRLHVLLDATGAREVWVLGDFLHGRRHPRVEAEWRALLAAHPGCVASVVAGNHDRALVADAAGVVHLPDDVRDGPFRFRHVPLEAPDPALGHVLCGHVHPVARLPGLPGRHPALALAPGQAILPAFSAFTGGWLLSDAQAWIACAQGELAGNGDGPWRAAAH</sequence>
<keyword evidence="2" id="KW-1185">Reference proteome</keyword>
<dbReference type="EMBL" id="JACSQJ010000007">
    <property type="protein sequence ID" value="MBD7988823.1"/>
    <property type="molecule type" value="Genomic_DNA"/>
</dbReference>